<accession>A0A172XYX5</accession>
<dbReference type="SUPFAM" id="SSF63825">
    <property type="entry name" value="YWTD domain"/>
    <property type="match status" value="1"/>
</dbReference>
<keyword evidence="1" id="KW-0808">Transferase</keyword>
<dbReference type="AlphaFoldDB" id="A0A172XYX5"/>
<sequence>MKKNIIIGFAAVLSLISCNKDKEIINSLSDYNNSMESKGYHFGDKLQLPKDVTENAESISISFGEKETSDLTIDPKFFTFGDNEVTFNIKTKGGETLNQDATINVFTKNPEQNISYEIVKEYPHDPNNFVEGFLIEGNTVYESDGLSKASQLIKYTLGTTTPIITEKQPADIFSEGCAIVGDKIYQLTYQNKIGFVYDKNTLKKISEFPLPNEFGEGWGLTYDGKNLIADDGSNNLYFLDVNDPSKVVKTVPVGGYKDIYNQINELEYHNGFIYANVWHKPIILKINPVTGETVGKFDFTKITEENTKNDSENVLNGIAFKGDNMLLTGKKWSKIYEIVVK</sequence>
<proteinExistence type="predicted"/>
<dbReference type="GO" id="GO:0016603">
    <property type="term" value="F:glutaminyl-peptide cyclotransferase activity"/>
    <property type="evidence" value="ECO:0007669"/>
    <property type="project" value="InterPro"/>
</dbReference>
<reference evidence="1 2" key="1">
    <citation type="submission" date="2016-04" db="EMBL/GenBank/DDBJ databases">
        <title>Complete Genome Sequence of Chryseobacterium sp. IHBB 10212.</title>
        <authorList>
            <person name="Pal M."/>
            <person name="Swarnkar M.K."/>
            <person name="Kaushal K."/>
            <person name="Chhibber S."/>
            <person name="Singh A.K."/>
            <person name="Gulati A."/>
        </authorList>
    </citation>
    <scope>NUCLEOTIDE SEQUENCE [LARGE SCALE GENOMIC DNA]</scope>
    <source>
        <strain evidence="1 2">IHBB 10212</strain>
    </source>
</reference>
<dbReference type="PANTHER" id="PTHR31270:SF1">
    <property type="entry name" value="GLUTAMINYL-PEPTIDE CYCLOTRANSFERASE"/>
    <property type="match status" value="1"/>
</dbReference>
<dbReference type="STRING" id="1685010.A0O34_16925"/>
<protein>
    <submittedName>
        <fullName evidence="1">Glutamine cyclotransferase</fullName>
    </submittedName>
</protein>
<dbReference type="PANTHER" id="PTHR31270">
    <property type="entry name" value="GLUTAMINYL-PEPTIDE CYCLOTRANSFERASE"/>
    <property type="match status" value="1"/>
</dbReference>
<dbReference type="Gene3D" id="2.130.10.10">
    <property type="entry name" value="YVTN repeat-like/Quinoprotein amine dehydrogenase"/>
    <property type="match status" value="1"/>
</dbReference>
<dbReference type="Proteomes" id="UP000077824">
    <property type="component" value="Chromosome"/>
</dbReference>
<organism evidence="1 2">
    <name type="scientific">Chryseobacterium glaciei</name>
    <dbReference type="NCBI Taxonomy" id="1685010"/>
    <lineage>
        <taxon>Bacteria</taxon>
        <taxon>Pseudomonadati</taxon>
        <taxon>Bacteroidota</taxon>
        <taxon>Flavobacteriia</taxon>
        <taxon>Flavobacteriales</taxon>
        <taxon>Weeksellaceae</taxon>
        <taxon>Chryseobacterium group</taxon>
        <taxon>Chryseobacterium</taxon>
    </lineage>
</organism>
<evidence type="ECO:0000313" key="1">
    <source>
        <dbReference type="EMBL" id="ANF52096.1"/>
    </source>
</evidence>
<dbReference type="EMBL" id="CP015199">
    <property type="protein sequence ID" value="ANF52096.1"/>
    <property type="molecule type" value="Genomic_DNA"/>
</dbReference>
<keyword evidence="2" id="KW-1185">Reference proteome</keyword>
<dbReference type="InterPro" id="IPR007788">
    <property type="entry name" value="QCT"/>
</dbReference>
<dbReference type="RefSeq" id="WP_066757228.1">
    <property type="nucleotide sequence ID" value="NZ_CP015199.1"/>
</dbReference>
<dbReference type="KEGG" id="chh:A0O34_16925"/>
<name>A0A172XYX5_9FLAO</name>
<dbReference type="Pfam" id="PF05096">
    <property type="entry name" value="Glu_cyclase_2"/>
    <property type="match status" value="1"/>
</dbReference>
<gene>
    <name evidence="1" type="ORF">A0O34_16925</name>
</gene>
<dbReference type="PROSITE" id="PS51257">
    <property type="entry name" value="PROKAR_LIPOPROTEIN"/>
    <property type="match status" value="1"/>
</dbReference>
<dbReference type="OrthoDB" id="9783700at2"/>
<evidence type="ECO:0000313" key="2">
    <source>
        <dbReference type="Proteomes" id="UP000077824"/>
    </source>
</evidence>
<dbReference type="InterPro" id="IPR015943">
    <property type="entry name" value="WD40/YVTN_repeat-like_dom_sf"/>
</dbReference>